<sequence length="133" mass="15610">MILNDCGIVLDDAKYFGLSGDNVQCDQRYYITNPLTTQFHVKYKKKKKKEFSPKLLVLMTMSSKDVFNIYVHKDYYPFVEKRHKNDDYVLWSDKTSAYYEGIVLDQLKEKSITIMPKLNNPSNMPQARPVKTV</sequence>
<comment type="caution">
    <text evidence="1">The sequence shown here is derived from an EMBL/GenBank/DDBJ whole genome shotgun (WGS) entry which is preliminary data.</text>
</comment>
<name>A0A815W9Z2_9BILA</name>
<evidence type="ECO:0008006" key="3">
    <source>
        <dbReference type="Google" id="ProtNLM"/>
    </source>
</evidence>
<proteinExistence type="predicted"/>
<evidence type="ECO:0000313" key="2">
    <source>
        <dbReference type="Proteomes" id="UP000663889"/>
    </source>
</evidence>
<dbReference type="Proteomes" id="UP000663889">
    <property type="component" value="Unassembled WGS sequence"/>
</dbReference>
<protein>
    <recommendedName>
        <fullName evidence="3">Transposase</fullName>
    </recommendedName>
</protein>
<accession>A0A815W9Z2</accession>
<dbReference type="AlphaFoldDB" id="A0A815W9Z2"/>
<organism evidence="1 2">
    <name type="scientific">Rotaria sordida</name>
    <dbReference type="NCBI Taxonomy" id="392033"/>
    <lineage>
        <taxon>Eukaryota</taxon>
        <taxon>Metazoa</taxon>
        <taxon>Spiralia</taxon>
        <taxon>Gnathifera</taxon>
        <taxon>Rotifera</taxon>
        <taxon>Eurotatoria</taxon>
        <taxon>Bdelloidea</taxon>
        <taxon>Philodinida</taxon>
        <taxon>Philodinidae</taxon>
        <taxon>Rotaria</taxon>
    </lineage>
</organism>
<reference evidence="1" key="1">
    <citation type="submission" date="2021-02" db="EMBL/GenBank/DDBJ databases">
        <authorList>
            <person name="Nowell W R."/>
        </authorList>
    </citation>
    <scope>NUCLEOTIDE SEQUENCE</scope>
</reference>
<evidence type="ECO:0000313" key="1">
    <source>
        <dbReference type="EMBL" id="CAF1538226.1"/>
    </source>
</evidence>
<gene>
    <name evidence="1" type="ORF">SEV965_LOCUS37966</name>
</gene>
<dbReference type="EMBL" id="CAJNOU010008493">
    <property type="protein sequence ID" value="CAF1538226.1"/>
    <property type="molecule type" value="Genomic_DNA"/>
</dbReference>